<name>A0A517ZC75_9PLAN</name>
<sequence>MSHDPSAMRELMSTIRQQRDDLAVRIHLGSAEVKEEWKLLNDRLQELMDQYEPLRNATTESATGVWESLKLVGEEIRDGFSRVRKTL</sequence>
<evidence type="ECO:0000313" key="2">
    <source>
        <dbReference type="Proteomes" id="UP000320496"/>
    </source>
</evidence>
<dbReference type="Proteomes" id="UP000320496">
    <property type="component" value="Chromosome"/>
</dbReference>
<accession>A0A517ZC75</accession>
<organism evidence="1 2">
    <name type="scientific">Maioricimonas rarisocia</name>
    <dbReference type="NCBI Taxonomy" id="2528026"/>
    <lineage>
        <taxon>Bacteria</taxon>
        <taxon>Pseudomonadati</taxon>
        <taxon>Planctomycetota</taxon>
        <taxon>Planctomycetia</taxon>
        <taxon>Planctomycetales</taxon>
        <taxon>Planctomycetaceae</taxon>
        <taxon>Maioricimonas</taxon>
    </lineage>
</organism>
<dbReference type="OrthoDB" id="7473960at2"/>
<gene>
    <name evidence="1" type="ORF">Mal4_44050</name>
</gene>
<reference evidence="1 2" key="1">
    <citation type="submission" date="2019-02" db="EMBL/GenBank/DDBJ databases">
        <title>Deep-cultivation of Planctomycetes and their phenomic and genomic characterization uncovers novel biology.</title>
        <authorList>
            <person name="Wiegand S."/>
            <person name="Jogler M."/>
            <person name="Boedeker C."/>
            <person name="Pinto D."/>
            <person name="Vollmers J."/>
            <person name="Rivas-Marin E."/>
            <person name="Kohn T."/>
            <person name="Peeters S.H."/>
            <person name="Heuer A."/>
            <person name="Rast P."/>
            <person name="Oberbeckmann S."/>
            <person name="Bunk B."/>
            <person name="Jeske O."/>
            <person name="Meyerdierks A."/>
            <person name="Storesund J.E."/>
            <person name="Kallscheuer N."/>
            <person name="Luecker S."/>
            <person name="Lage O.M."/>
            <person name="Pohl T."/>
            <person name="Merkel B.J."/>
            <person name="Hornburger P."/>
            <person name="Mueller R.-W."/>
            <person name="Bruemmer F."/>
            <person name="Labrenz M."/>
            <person name="Spormann A.M."/>
            <person name="Op den Camp H."/>
            <person name="Overmann J."/>
            <person name="Amann R."/>
            <person name="Jetten M.S.M."/>
            <person name="Mascher T."/>
            <person name="Medema M.H."/>
            <person name="Devos D.P."/>
            <person name="Kaster A.-K."/>
            <person name="Ovreas L."/>
            <person name="Rohde M."/>
            <person name="Galperin M.Y."/>
            <person name="Jogler C."/>
        </authorList>
    </citation>
    <scope>NUCLEOTIDE SEQUENCE [LARGE SCALE GENOMIC DNA]</scope>
    <source>
        <strain evidence="1 2">Mal4</strain>
    </source>
</reference>
<protein>
    <submittedName>
        <fullName evidence="1">Uncharacterized protein</fullName>
    </submittedName>
</protein>
<dbReference type="AlphaFoldDB" id="A0A517ZC75"/>
<proteinExistence type="predicted"/>
<evidence type="ECO:0000313" key="1">
    <source>
        <dbReference type="EMBL" id="QDU40051.1"/>
    </source>
</evidence>
<dbReference type="KEGG" id="mri:Mal4_44050"/>
<keyword evidence="2" id="KW-1185">Reference proteome</keyword>
<dbReference type="RefSeq" id="WP_145371173.1">
    <property type="nucleotide sequence ID" value="NZ_CP036275.1"/>
</dbReference>
<dbReference type="EMBL" id="CP036275">
    <property type="protein sequence ID" value="QDU40051.1"/>
    <property type="molecule type" value="Genomic_DNA"/>
</dbReference>